<evidence type="ECO:0000256" key="1">
    <source>
        <dbReference type="SAM" id="MobiDB-lite"/>
    </source>
</evidence>
<reference evidence="3" key="1">
    <citation type="submission" date="2022-11" db="UniProtKB">
        <authorList>
            <consortium name="WormBaseParasite"/>
        </authorList>
    </citation>
    <scope>IDENTIFICATION</scope>
</reference>
<protein>
    <submittedName>
        <fullName evidence="3">Uncharacterized protein</fullName>
    </submittedName>
</protein>
<feature type="compositionally biased region" description="Basic and acidic residues" evidence="1">
    <location>
        <begin position="123"/>
        <end position="140"/>
    </location>
</feature>
<organism evidence="2 3">
    <name type="scientific">Plectus sambesii</name>
    <dbReference type="NCBI Taxonomy" id="2011161"/>
    <lineage>
        <taxon>Eukaryota</taxon>
        <taxon>Metazoa</taxon>
        <taxon>Ecdysozoa</taxon>
        <taxon>Nematoda</taxon>
        <taxon>Chromadorea</taxon>
        <taxon>Plectida</taxon>
        <taxon>Plectina</taxon>
        <taxon>Plectoidea</taxon>
        <taxon>Plectidae</taxon>
        <taxon>Plectus</taxon>
    </lineage>
</organism>
<evidence type="ECO:0000313" key="3">
    <source>
        <dbReference type="WBParaSite" id="PSAMB.scaffold2779size21331.g19166.t1"/>
    </source>
</evidence>
<name>A0A914VZ32_9BILA</name>
<dbReference type="AlphaFoldDB" id="A0A914VZ32"/>
<evidence type="ECO:0000313" key="2">
    <source>
        <dbReference type="Proteomes" id="UP000887566"/>
    </source>
</evidence>
<feature type="region of interest" description="Disordered" evidence="1">
    <location>
        <begin position="85"/>
        <end position="202"/>
    </location>
</feature>
<proteinExistence type="predicted"/>
<dbReference type="WBParaSite" id="PSAMB.scaffold2779size21331.g19166.t1">
    <property type="protein sequence ID" value="PSAMB.scaffold2779size21331.g19166.t1"/>
    <property type="gene ID" value="PSAMB.scaffold2779size21331.g19166"/>
</dbReference>
<feature type="compositionally biased region" description="Basic and acidic residues" evidence="1">
    <location>
        <begin position="184"/>
        <end position="195"/>
    </location>
</feature>
<sequence>MENDVTLMRQLLALGETIEGLKAESSRSRRSSLVSLSDEDDAIDVETDHEMVSGTVTQLLVNEDPSPFPPRKQYFSRKNSVLRIPIPPCHKHHNPRALRSPAGNSYNSTDDDVSSGVSSASSRRSEDSGSRQQHETRDKLSPLFSPNSSFCSARKITPSQRKGHDSNVSIDSGIRLSSPPHSPSHSDLDDNGVKEQEEEVFV</sequence>
<accession>A0A914VZ32</accession>
<keyword evidence="2" id="KW-1185">Reference proteome</keyword>
<dbReference type="Proteomes" id="UP000887566">
    <property type="component" value="Unplaced"/>
</dbReference>